<sequence>MKGVTAGIFFLIATLLYITDRICLRMSEITFTRFNMSYEAGHIDSIVTMILALIFAALGVYMLIKSKNE</sequence>
<feature type="transmembrane region" description="Helical" evidence="1">
    <location>
        <begin position="45"/>
        <end position="64"/>
    </location>
</feature>
<comment type="caution">
    <text evidence="2">The sequence shown here is derived from an EMBL/GenBank/DDBJ whole genome shotgun (WGS) entry which is preliminary data.</text>
</comment>
<dbReference type="STRING" id="290052.ASU35_08705"/>
<keyword evidence="1" id="KW-1133">Transmembrane helix</keyword>
<proteinExistence type="predicted"/>
<dbReference type="EMBL" id="LNAM01000124">
    <property type="protein sequence ID" value="KSV59485.1"/>
    <property type="molecule type" value="Genomic_DNA"/>
</dbReference>
<evidence type="ECO:0000313" key="2">
    <source>
        <dbReference type="EMBL" id="KSV59485.1"/>
    </source>
</evidence>
<evidence type="ECO:0000313" key="3">
    <source>
        <dbReference type="Proteomes" id="UP000054874"/>
    </source>
</evidence>
<keyword evidence="3" id="KW-1185">Reference proteome</keyword>
<reference evidence="2 3" key="1">
    <citation type="submission" date="2015-11" db="EMBL/GenBank/DDBJ databases">
        <title>Butyribacter intestini gen. nov., sp. nov., a butyric acid-producing bacterium of the family Lachnospiraceae isolated from the human faeces.</title>
        <authorList>
            <person name="Zou Y."/>
            <person name="Xue W."/>
            <person name="Luo G."/>
            <person name="Lv M."/>
        </authorList>
    </citation>
    <scope>NUCLEOTIDE SEQUENCE [LARGE SCALE GENOMIC DNA]</scope>
    <source>
        <strain evidence="2 3">ACET-33324</strain>
    </source>
</reference>
<keyword evidence="1" id="KW-0812">Transmembrane</keyword>
<dbReference type="Proteomes" id="UP000054874">
    <property type="component" value="Unassembled WGS sequence"/>
</dbReference>
<protein>
    <submittedName>
        <fullName evidence="2">Uncharacterized protein</fullName>
    </submittedName>
</protein>
<gene>
    <name evidence="2" type="ORF">ASU35_08705</name>
</gene>
<dbReference type="AlphaFoldDB" id="A0A0V8QFV6"/>
<dbReference type="RefSeq" id="WP_058352293.1">
    <property type="nucleotide sequence ID" value="NZ_CABMMD010000124.1"/>
</dbReference>
<accession>A0A0V8QFV6</accession>
<evidence type="ECO:0000256" key="1">
    <source>
        <dbReference type="SAM" id="Phobius"/>
    </source>
</evidence>
<name>A0A0V8QFV6_9FIRM</name>
<keyword evidence="1" id="KW-0472">Membrane</keyword>
<organism evidence="2 3">
    <name type="scientific">Acetivibrio ethanolgignens</name>
    <dbReference type="NCBI Taxonomy" id="290052"/>
    <lineage>
        <taxon>Bacteria</taxon>
        <taxon>Bacillati</taxon>
        <taxon>Bacillota</taxon>
        <taxon>Clostridia</taxon>
        <taxon>Eubacteriales</taxon>
        <taxon>Oscillospiraceae</taxon>
        <taxon>Acetivibrio</taxon>
    </lineage>
</organism>